<evidence type="ECO:0000313" key="4">
    <source>
        <dbReference type="EMBL" id="MQM08016.1"/>
    </source>
</evidence>
<feature type="compositionally biased region" description="Acidic residues" evidence="3">
    <location>
        <begin position="60"/>
        <end position="72"/>
    </location>
</feature>
<dbReference type="PANTHER" id="PTHR10302">
    <property type="entry name" value="SINGLE-STRANDED DNA-BINDING PROTEIN"/>
    <property type="match status" value="1"/>
</dbReference>
<dbReference type="GO" id="GO:0006264">
    <property type="term" value="P:mitochondrial DNA replication"/>
    <property type="evidence" value="ECO:0007669"/>
    <property type="project" value="TreeGrafter"/>
</dbReference>
<evidence type="ECO:0000256" key="1">
    <source>
        <dbReference type="ARBA" id="ARBA00023125"/>
    </source>
</evidence>
<dbReference type="InterPro" id="IPR012340">
    <property type="entry name" value="NA-bd_OB-fold"/>
</dbReference>
<accession>A0A843WJY6</accession>
<dbReference type="PANTHER" id="PTHR10302:SF16">
    <property type="entry name" value="NUCLEIC ACID-BINDING, OB-FOLD-LIKE PROTEIN"/>
    <property type="match status" value="1"/>
</dbReference>
<dbReference type="SMR" id="A0A843WJY6"/>
<proteinExistence type="predicted"/>
<dbReference type="InterPro" id="IPR000424">
    <property type="entry name" value="Primosome_PriB/ssb"/>
</dbReference>
<dbReference type="InterPro" id="IPR011344">
    <property type="entry name" value="ssDNA-bd"/>
</dbReference>
<organism evidence="4 5">
    <name type="scientific">Colocasia esculenta</name>
    <name type="common">Wild taro</name>
    <name type="synonym">Arum esculentum</name>
    <dbReference type="NCBI Taxonomy" id="4460"/>
    <lineage>
        <taxon>Eukaryota</taxon>
        <taxon>Viridiplantae</taxon>
        <taxon>Streptophyta</taxon>
        <taxon>Embryophyta</taxon>
        <taxon>Tracheophyta</taxon>
        <taxon>Spermatophyta</taxon>
        <taxon>Magnoliopsida</taxon>
        <taxon>Liliopsida</taxon>
        <taxon>Araceae</taxon>
        <taxon>Aroideae</taxon>
        <taxon>Colocasieae</taxon>
        <taxon>Colocasia</taxon>
    </lineage>
</organism>
<keyword evidence="1 2" id="KW-0238">DNA-binding</keyword>
<dbReference type="Proteomes" id="UP000652761">
    <property type="component" value="Unassembled WGS sequence"/>
</dbReference>
<reference evidence="4" key="1">
    <citation type="submission" date="2017-07" db="EMBL/GenBank/DDBJ databases">
        <title>Taro Niue Genome Assembly and Annotation.</title>
        <authorList>
            <person name="Atibalentja N."/>
            <person name="Keating K."/>
            <person name="Fields C.J."/>
        </authorList>
    </citation>
    <scope>NUCLEOTIDE SEQUENCE</scope>
    <source>
        <strain evidence="4">Niue_2</strain>
        <tissue evidence="4">Leaf</tissue>
    </source>
</reference>
<dbReference type="Gene3D" id="2.40.50.140">
    <property type="entry name" value="Nucleic acid-binding proteins"/>
    <property type="match status" value="1"/>
</dbReference>
<dbReference type="OrthoDB" id="1078367at2759"/>
<evidence type="ECO:0000256" key="2">
    <source>
        <dbReference type="PROSITE-ProRule" id="PRU00252"/>
    </source>
</evidence>
<protein>
    <recommendedName>
        <fullName evidence="6">Single-stranded DNA-binding protein</fullName>
    </recommendedName>
</protein>
<dbReference type="GO" id="GO:0042645">
    <property type="term" value="C:mitochondrial nucleoid"/>
    <property type="evidence" value="ECO:0007669"/>
    <property type="project" value="TreeGrafter"/>
</dbReference>
<dbReference type="SUPFAM" id="SSF50249">
    <property type="entry name" value="Nucleic acid-binding proteins"/>
    <property type="match status" value="1"/>
</dbReference>
<evidence type="ECO:0008006" key="6">
    <source>
        <dbReference type="Google" id="ProtNLM"/>
    </source>
</evidence>
<dbReference type="FunFam" id="2.40.50.140:FF:000160">
    <property type="entry name" value="single-stranded DNA-binding protein, mitochondrial"/>
    <property type="match status" value="1"/>
</dbReference>
<evidence type="ECO:0000313" key="5">
    <source>
        <dbReference type="Proteomes" id="UP000652761"/>
    </source>
</evidence>
<feature type="region of interest" description="Disordered" evidence="3">
    <location>
        <begin position="60"/>
        <end position="89"/>
    </location>
</feature>
<evidence type="ECO:0000256" key="3">
    <source>
        <dbReference type="SAM" id="MobiDB-lite"/>
    </source>
</evidence>
<keyword evidence="5" id="KW-1185">Reference proteome</keyword>
<name>A0A843WJY6_COLES</name>
<dbReference type="AlphaFoldDB" id="A0A843WJY6"/>
<dbReference type="GO" id="GO:0003697">
    <property type="term" value="F:single-stranded DNA binding"/>
    <property type="evidence" value="ECO:0007669"/>
    <property type="project" value="InterPro"/>
</dbReference>
<comment type="caution">
    <text evidence="4">The sequence shown here is derived from an EMBL/GenBank/DDBJ whole genome shotgun (WGS) entry which is preliminary data.</text>
</comment>
<dbReference type="EMBL" id="NMUH01004011">
    <property type="protein sequence ID" value="MQM08016.1"/>
    <property type="molecule type" value="Genomic_DNA"/>
</dbReference>
<dbReference type="PROSITE" id="PS50935">
    <property type="entry name" value="SSB"/>
    <property type="match status" value="1"/>
</dbReference>
<sequence>MAAATTAAAGSSASVFSALCRRLQLARRLFSVAPLDQSPRPLSTRSFCTAMHTAALDTEPDLGEAAPGEDAEAAPQKPQQPPRLSFQRPLENGLDQGVFKAILVGKVGQKPVQKWLKSGRPVTLFSLGTGGIRNNRRPLDDEDPREYADRCSVQWHRIAVYPERLSNVAMKHVKPGAIIYVEGNLESKIFIDPITGLVKRIREIAVRRDGRLVFLGQENDDKQSTEMELKGVGYY</sequence>
<gene>
    <name evidence="4" type="ORF">Taro_040863</name>
</gene>
<dbReference type="CDD" id="cd04496">
    <property type="entry name" value="SSB_OBF"/>
    <property type="match status" value="1"/>
</dbReference>
<dbReference type="Pfam" id="PF00436">
    <property type="entry name" value="SSB"/>
    <property type="match status" value="1"/>
</dbReference>